<protein>
    <recommendedName>
        <fullName evidence="3">DUF5710 domain-containing protein</fullName>
    </recommendedName>
</protein>
<evidence type="ECO:0000313" key="1">
    <source>
        <dbReference type="EMBL" id="MBK4735990.1"/>
    </source>
</evidence>
<keyword evidence="2" id="KW-1185">Reference proteome</keyword>
<dbReference type="Proteomes" id="UP000622890">
    <property type="component" value="Unassembled WGS sequence"/>
</dbReference>
<organism evidence="1 2">
    <name type="scientific">Noviherbaspirillum pedocola</name>
    <dbReference type="NCBI Taxonomy" id="2801341"/>
    <lineage>
        <taxon>Bacteria</taxon>
        <taxon>Pseudomonadati</taxon>
        <taxon>Pseudomonadota</taxon>
        <taxon>Betaproteobacteria</taxon>
        <taxon>Burkholderiales</taxon>
        <taxon>Oxalobacteraceae</taxon>
        <taxon>Noviherbaspirillum</taxon>
    </lineage>
</organism>
<sequence length="161" mass="18226">MELYADTAVNEYRPLLIGPITSAFDDLEEEFSPAAIAAQRARRHAKATSSRVTRTEDPPSWRFIHVPKRDEAEAEALGAKFHKRARLWYIPKKLARHRFRWDDAFVPEAMMQSLVEFEQARRALVRRALRVTARSAAGAAPLAEEIPIPAPAPSPQLGLWD</sequence>
<evidence type="ECO:0000313" key="2">
    <source>
        <dbReference type="Proteomes" id="UP000622890"/>
    </source>
</evidence>
<dbReference type="AlphaFoldDB" id="A0A934SSW8"/>
<reference evidence="1" key="1">
    <citation type="submission" date="2021-01" db="EMBL/GenBank/DDBJ databases">
        <title>Genome sequence of strain Noviherbaspirillum sp. DKR-6.</title>
        <authorList>
            <person name="Chaudhary D.K."/>
        </authorList>
    </citation>
    <scope>NUCLEOTIDE SEQUENCE</scope>
    <source>
        <strain evidence="1">DKR-6</strain>
    </source>
</reference>
<dbReference type="EMBL" id="JAEPBG010000006">
    <property type="protein sequence ID" value="MBK4735990.1"/>
    <property type="molecule type" value="Genomic_DNA"/>
</dbReference>
<gene>
    <name evidence="1" type="ORF">JJB74_15320</name>
</gene>
<accession>A0A934SSW8</accession>
<evidence type="ECO:0008006" key="3">
    <source>
        <dbReference type="Google" id="ProtNLM"/>
    </source>
</evidence>
<name>A0A934SSW8_9BURK</name>
<proteinExistence type="predicted"/>
<dbReference type="RefSeq" id="WP_200592948.1">
    <property type="nucleotide sequence ID" value="NZ_JAEPBG010000006.1"/>
</dbReference>
<comment type="caution">
    <text evidence="1">The sequence shown here is derived from an EMBL/GenBank/DDBJ whole genome shotgun (WGS) entry which is preliminary data.</text>
</comment>